<organism evidence="2 3">
    <name type="scientific">Enhygromyxa salina</name>
    <dbReference type="NCBI Taxonomy" id="215803"/>
    <lineage>
        <taxon>Bacteria</taxon>
        <taxon>Pseudomonadati</taxon>
        <taxon>Myxococcota</taxon>
        <taxon>Polyangia</taxon>
        <taxon>Nannocystales</taxon>
        <taxon>Nannocystaceae</taxon>
        <taxon>Enhygromyxa</taxon>
    </lineage>
</organism>
<evidence type="ECO:0000256" key="1">
    <source>
        <dbReference type="SAM" id="MobiDB-lite"/>
    </source>
</evidence>
<dbReference type="NCBIfam" id="TIGR02996">
    <property type="entry name" value="rpt_mate_G_obs"/>
    <property type="match status" value="1"/>
</dbReference>
<comment type="caution">
    <text evidence="2">The sequence shown here is derived from an EMBL/GenBank/DDBJ whole genome shotgun (WGS) entry which is preliminary data.</text>
</comment>
<dbReference type="InterPro" id="IPR014338">
    <property type="entry name" value="CHP02996_rpt-companion-dom"/>
</dbReference>
<name>A0A2S9YAB9_9BACT</name>
<dbReference type="AlphaFoldDB" id="A0A2S9YAB9"/>
<dbReference type="EMBL" id="PVNL01000114">
    <property type="protein sequence ID" value="PRQ02060.1"/>
    <property type="molecule type" value="Genomic_DNA"/>
</dbReference>
<proteinExistence type="predicted"/>
<accession>A0A2S9YAB9</accession>
<feature type="region of interest" description="Disordered" evidence="1">
    <location>
        <begin position="52"/>
        <end position="75"/>
    </location>
</feature>
<reference evidence="2 3" key="1">
    <citation type="submission" date="2018-03" db="EMBL/GenBank/DDBJ databases">
        <title>Draft Genome Sequences of the Obligatory Marine Myxobacteria Enhygromyxa salina SWB007.</title>
        <authorList>
            <person name="Poehlein A."/>
            <person name="Moghaddam J.A."/>
            <person name="Harms H."/>
            <person name="Alanjari M."/>
            <person name="Koenig G.M."/>
            <person name="Daniel R."/>
            <person name="Schaeberle T.F."/>
        </authorList>
    </citation>
    <scope>NUCLEOTIDE SEQUENCE [LARGE SCALE GENOMIC DNA]</scope>
    <source>
        <strain evidence="2 3">SWB007</strain>
    </source>
</reference>
<evidence type="ECO:0000313" key="2">
    <source>
        <dbReference type="EMBL" id="PRQ02060.1"/>
    </source>
</evidence>
<gene>
    <name evidence="2" type="ORF">ENSA7_56330</name>
</gene>
<evidence type="ECO:0000313" key="3">
    <source>
        <dbReference type="Proteomes" id="UP000238823"/>
    </source>
</evidence>
<feature type="compositionally biased region" description="Polar residues" evidence="1">
    <location>
        <begin position="58"/>
        <end position="75"/>
    </location>
</feature>
<dbReference type="OrthoDB" id="5491064at2"/>
<dbReference type="Proteomes" id="UP000238823">
    <property type="component" value="Unassembled WGS sequence"/>
</dbReference>
<protein>
    <submittedName>
        <fullName evidence="2">Uncharacterized protein</fullName>
    </submittedName>
</protein>
<sequence>MERQAEAAGYARATMVLESNQQRLLESIYNDPRADDARRVYADWLVGRGDPRGEFMNSWPQTTTGSQWSNGSSKP</sequence>